<dbReference type="EMBL" id="AGSN01000091">
    <property type="protein sequence ID" value="EHH11997.1"/>
    <property type="molecule type" value="Genomic_DNA"/>
</dbReference>
<dbReference type="Pfam" id="PF22725">
    <property type="entry name" value="GFO_IDH_MocA_C3"/>
    <property type="match status" value="1"/>
</dbReference>
<evidence type="ECO:0000259" key="1">
    <source>
        <dbReference type="Pfam" id="PF01408"/>
    </source>
</evidence>
<name>G6Y8H6_9HYPH</name>
<dbReference type="RefSeq" id="WP_006201761.1">
    <property type="nucleotide sequence ID" value="NZ_CP015319.1"/>
</dbReference>
<dbReference type="InterPro" id="IPR036291">
    <property type="entry name" value="NAD(P)-bd_dom_sf"/>
</dbReference>
<keyword evidence="4" id="KW-1185">Reference proteome</keyword>
<dbReference type="PATRIC" id="fig|1082933.3.peg.2160"/>
<evidence type="ECO:0000259" key="2">
    <source>
        <dbReference type="Pfam" id="PF22725"/>
    </source>
</evidence>
<dbReference type="GO" id="GO:0000166">
    <property type="term" value="F:nucleotide binding"/>
    <property type="evidence" value="ECO:0007669"/>
    <property type="project" value="InterPro"/>
</dbReference>
<dbReference type="eggNOG" id="COG0673">
    <property type="taxonomic scope" value="Bacteria"/>
</dbReference>
<dbReference type="Gene3D" id="3.40.50.720">
    <property type="entry name" value="NAD(P)-binding Rossmann-like Domain"/>
    <property type="match status" value="1"/>
</dbReference>
<dbReference type="Proteomes" id="UP000002949">
    <property type="component" value="Unassembled WGS sequence"/>
</dbReference>
<sequence length="335" mass="36652">MNKVRVGVVGMGLGRHHVATYAASEHVAEIVLVDKDPPRLESIRSANPKVTSVYYDIAEMLASEALDGVSVATPDQFHLEHATAVIEAGRNLLLTKPIACNLRDAETIVGLAERRGVKLMIAHEARYRSRSRALKQMVQEGFFGDIIHIRMDAIHDKRKQFAESPWYASAEAGRTATIGTGIHEIDFLRFLIDRPVLEVNALSNNLGTLAFPKPKTISAIFQFEGGAIGQTLVTYEARWDEVGEIDDGFRLIGTEGMAVGHKATRDGLGAWIDLPRDEDEVRAGTEGVVNSFIGSIANDDPIAVTGQDALVSLRLCDTVDRVSDSLQHYRDRPAA</sequence>
<gene>
    <name evidence="3" type="ORF">MEA186_11216</name>
</gene>
<feature type="domain" description="GFO/IDH/MocA-like oxidoreductase" evidence="2">
    <location>
        <begin position="132"/>
        <end position="258"/>
    </location>
</feature>
<dbReference type="InterPro" id="IPR000683">
    <property type="entry name" value="Gfo/Idh/MocA-like_OxRdtase_N"/>
</dbReference>
<evidence type="ECO:0000313" key="4">
    <source>
        <dbReference type="Proteomes" id="UP000002949"/>
    </source>
</evidence>
<dbReference type="Pfam" id="PF01408">
    <property type="entry name" value="GFO_IDH_MocA"/>
    <property type="match status" value="1"/>
</dbReference>
<dbReference type="PANTHER" id="PTHR43377">
    <property type="entry name" value="BILIVERDIN REDUCTASE A"/>
    <property type="match status" value="1"/>
</dbReference>
<dbReference type="InterPro" id="IPR051450">
    <property type="entry name" value="Gfo/Idh/MocA_Oxidoreductases"/>
</dbReference>
<evidence type="ECO:0000313" key="3">
    <source>
        <dbReference type="EMBL" id="EHH11997.1"/>
    </source>
</evidence>
<dbReference type="SUPFAM" id="SSF51735">
    <property type="entry name" value="NAD(P)-binding Rossmann-fold domains"/>
    <property type="match status" value="1"/>
</dbReference>
<protein>
    <submittedName>
        <fullName evidence="3">Oxidoreductase domain-containing protein</fullName>
    </submittedName>
</protein>
<dbReference type="PANTHER" id="PTHR43377:SF1">
    <property type="entry name" value="BILIVERDIN REDUCTASE A"/>
    <property type="match status" value="1"/>
</dbReference>
<dbReference type="SUPFAM" id="SSF55347">
    <property type="entry name" value="Glyceraldehyde-3-phosphate dehydrogenase-like, C-terminal domain"/>
    <property type="match status" value="1"/>
</dbReference>
<dbReference type="AlphaFoldDB" id="G6Y8H6"/>
<feature type="domain" description="Gfo/Idh/MocA-like oxidoreductase N-terminal" evidence="1">
    <location>
        <begin position="4"/>
        <end position="123"/>
    </location>
</feature>
<proteinExistence type="predicted"/>
<accession>G6Y8H6</accession>
<reference evidence="3 4" key="1">
    <citation type="journal article" date="2012" name="J. Bacteriol.">
        <title>Draft Genome Sequence of Plant Growth-Promoting Rhizobium Mesorhizobium amorphae, Isolated from Zinc-Lead Mine Tailings.</title>
        <authorList>
            <person name="Hao X."/>
            <person name="Lin Y."/>
            <person name="Johnstone L."/>
            <person name="Baltrus D.A."/>
            <person name="Miller S.J."/>
            <person name="Wei G."/>
            <person name="Rensing C."/>
        </authorList>
    </citation>
    <scope>NUCLEOTIDE SEQUENCE [LARGE SCALE GENOMIC DNA]</scope>
    <source>
        <strain evidence="3 4">CCNWGS0123</strain>
    </source>
</reference>
<organism evidence="3 4">
    <name type="scientific">Mesorhizobium amorphae CCNWGS0123</name>
    <dbReference type="NCBI Taxonomy" id="1082933"/>
    <lineage>
        <taxon>Bacteria</taxon>
        <taxon>Pseudomonadati</taxon>
        <taxon>Pseudomonadota</taxon>
        <taxon>Alphaproteobacteria</taxon>
        <taxon>Hyphomicrobiales</taxon>
        <taxon>Phyllobacteriaceae</taxon>
        <taxon>Mesorhizobium</taxon>
    </lineage>
</organism>
<dbReference type="Gene3D" id="3.30.360.10">
    <property type="entry name" value="Dihydrodipicolinate Reductase, domain 2"/>
    <property type="match status" value="1"/>
</dbReference>
<dbReference type="InterPro" id="IPR055170">
    <property type="entry name" value="GFO_IDH_MocA-like_dom"/>
</dbReference>